<dbReference type="EMBL" id="CH471090">
    <property type="protein sequence ID" value="EAW87705.1"/>
    <property type="molecule type" value="Genomic_DNA"/>
</dbReference>
<evidence type="ECO:0000313" key="3">
    <source>
        <dbReference type="EMBL" id="EAW87705.1"/>
    </source>
</evidence>
<evidence type="ECO:0000256" key="1">
    <source>
        <dbReference type="SAM" id="MobiDB-lite"/>
    </source>
</evidence>
<dbReference type="PeptideAtlas" id="Q96LW6"/>
<reference evidence="3" key="1">
    <citation type="journal article" date="2001" name="Science">
        <title>The sequence of the human genome.</title>
        <authorList>
            <person name="Venter J.C."/>
            <person name="Adams M.D."/>
            <person name="Myers E.W."/>
            <person name="Li P.W."/>
            <person name="Mural R.J."/>
            <person name="Sutton G.G."/>
            <person name="Smith H.O."/>
            <person name="Yandell M."/>
            <person name="Evans C.A."/>
            <person name="Holt R.A."/>
            <person name="Gocayne J.D."/>
            <person name="Amanatides P."/>
            <person name="Ballew R.M."/>
            <person name="Huson D.H."/>
            <person name="Wortman J.R."/>
            <person name="Zhang Q."/>
            <person name="Kodira C.D."/>
            <person name="Zheng X.H."/>
            <person name="Chen L."/>
            <person name="Skupski M."/>
            <person name="Subramanian G."/>
            <person name="Thomas P.D."/>
            <person name="Zhang J."/>
            <person name="Gabor Miklos G.L."/>
            <person name="Nelson C."/>
            <person name="Broder S."/>
            <person name="Clark A.G."/>
            <person name="Nadeau J."/>
            <person name="McKusick V.A."/>
            <person name="Zinder N."/>
            <person name="Levine A.J."/>
            <person name="Roberts R.J."/>
            <person name="Simon M."/>
            <person name="Slayman C."/>
            <person name="Hunkapiller M."/>
            <person name="Bolanos R."/>
            <person name="Delcher A."/>
            <person name="Dew I."/>
            <person name="Fasulo D."/>
            <person name="Flanigan M."/>
            <person name="Florea L."/>
            <person name="Halpern A."/>
            <person name="Hannenhalli S."/>
            <person name="Kravitz S."/>
            <person name="Levy S."/>
            <person name="Mobarry C."/>
            <person name="Reinert K."/>
            <person name="Remington K."/>
            <person name="Abu-Threideh J."/>
            <person name="Beasley E."/>
            <person name="Biddick K."/>
            <person name="Bonazzi V."/>
            <person name="Brandon R."/>
            <person name="Cargill M."/>
            <person name="Chandramouliswaran I."/>
            <person name="Charlab R."/>
            <person name="Chaturvedi K."/>
            <person name="Deng Z."/>
            <person name="Di Francesco V."/>
            <person name="Dunn P."/>
            <person name="Eilbeck K."/>
            <person name="Evangelista C."/>
            <person name="Gabrielian A.E."/>
            <person name="Gan W."/>
            <person name="Ge W."/>
            <person name="Gong F."/>
            <person name="Gu Z."/>
            <person name="Guan P."/>
            <person name="Heiman T.J."/>
            <person name="Higgins M.E."/>
            <person name="Ji R.R."/>
            <person name="Ke Z."/>
            <person name="Ketchum K.A."/>
            <person name="Lai Z."/>
            <person name="Lei Y."/>
            <person name="Li Z."/>
            <person name="Li J."/>
            <person name="Liang Y."/>
            <person name="Lin X."/>
            <person name="Lu F."/>
            <person name="Merkulov G.V."/>
            <person name="Milshina N."/>
            <person name="Moore H.M."/>
            <person name="Naik A.K."/>
            <person name="Narayan V.A."/>
            <person name="Neelam B."/>
            <person name="Nusskern D."/>
            <person name="Rusch D.B."/>
            <person name="Salzberg S."/>
            <person name="Shao W."/>
            <person name="Shue B."/>
            <person name="Sun J."/>
            <person name="Wang Z."/>
            <person name="Wang A."/>
            <person name="Wang X."/>
            <person name="Wang J."/>
            <person name="Wei M."/>
            <person name="Wides R."/>
            <person name="Xiao C."/>
            <person name="Yan C."/>
            <person name="Yao A."/>
            <person name="Ye J."/>
            <person name="Zhan M."/>
            <person name="Zhang W."/>
            <person name="Zhang H."/>
            <person name="Zhao Q."/>
            <person name="Zheng L."/>
            <person name="Zhong F."/>
            <person name="Zhong W."/>
            <person name="Zhu S."/>
            <person name="Zhao S."/>
            <person name="Gilbert D."/>
            <person name="Baumhueter S."/>
            <person name="Spier G."/>
            <person name="Carter C."/>
            <person name="Cravchik A."/>
            <person name="Woodage T."/>
            <person name="Ali F."/>
            <person name="An H."/>
            <person name="Awe A."/>
            <person name="Baldwin D."/>
            <person name="Baden H."/>
            <person name="Barnstead M."/>
            <person name="Barrow I."/>
            <person name="Beeson K."/>
            <person name="Busam D."/>
            <person name="Carver A."/>
            <person name="Center A."/>
            <person name="Cheng M.L."/>
            <person name="Curry L."/>
            <person name="Danaher S."/>
            <person name="Davenport L."/>
            <person name="Desilets R."/>
            <person name="Dietz S."/>
            <person name="Dodson K."/>
            <person name="Doup L."/>
            <person name="Ferriera S."/>
            <person name="Garg N."/>
            <person name="Gluecksmann A."/>
            <person name="Hart B."/>
            <person name="Haynes J."/>
            <person name="Haynes C."/>
            <person name="Heiner C."/>
            <person name="Hladun S."/>
            <person name="Hostin D."/>
            <person name="Houck J."/>
            <person name="Howland T."/>
            <person name="Ibegwam C."/>
            <person name="Johnson J."/>
            <person name="Kalush F."/>
            <person name="Kline L."/>
            <person name="Koduru S."/>
            <person name="Love A."/>
            <person name="Mann F."/>
            <person name="May D."/>
            <person name="McCawley S."/>
            <person name="McIntosh T."/>
            <person name="McMullen I."/>
            <person name="Moy M."/>
            <person name="Moy L."/>
            <person name="Murphy B."/>
            <person name="Nelson K."/>
            <person name="Pfannkoch C."/>
            <person name="Pratts E."/>
            <person name="Puri V."/>
            <person name="Qureshi H."/>
            <person name="Reardon M."/>
            <person name="Rodriguez R."/>
            <person name="Rogers Y.H."/>
            <person name="Romblad D."/>
            <person name="Ruhfel B."/>
            <person name="Scott R."/>
            <person name="Sitter C."/>
            <person name="Smallwood M."/>
            <person name="Stewart E."/>
            <person name="Strong R."/>
            <person name="Suh E."/>
            <person name="Thomas R."/>
            <person name="Tint N.N."/>
            <person name="Tse S."/>
            <person name="Vech C."/>
            <person name="Wang G."/>
            <person name="Wetter J."/>
            <person name="Williams S."/>
            <person name="Williams M."/>
            <person name="Windsor S."/>
            <person name="Winn-Deen E."/>
            <person name="Wolfe K."/>
            <person name="Zaveri J."/>
            <person name="Zaveri K."/>
            <person name="Abril J.F."/>
            <person name="Guigo R."/>
            <person name="Campbell M.J."/>
            <person name="Sjolander K.V."/>
            <person name="Karlak B."/>
            <person name="Kejariwal A."/>
            <person name="Mi H."/>
            <person name="Lazareva B."/>
            <person name="Hatton T."/>
            <person name="Narechania A."/>
            <person name="Diemer K."/>
            <person name="Muruganujan A."/>
            <person name="Guo N."/>
            <person name="Sato S."/>
            <person name="Bafna V."/>
            <person name="Istrail S."/>
            <person name="Lippert R."/>
            <person name="Schwartz R."/>
            <person name="Walenz B."/>
            <person name="Yooseph S."/>
            <person name="Allen D."/>
            <person name="Basu A."/>
            <person name="Baxendale J."/>
            <person name="Blick L."/>
            <person name="Caminha M."/>
            <person name="Carnes-Stine J."/>
            <person name="Caulk P."/>
            <person name="Chiang Y.H."/>
            <person name="Coyne M."/>
            <person name="Dahlke C."/>
            <person name="Mays A."/>
            <person name="Dombroski M."/>
            <person name="Donnelly M."/>
            <person name="Ely D."/>
            <person name="Esparham S."/>
            <person name="Fosler C."/>
            <person name="Gire H."/>
            <person name="Glanowski S."/>
            <person name="Glasser K."/>
            <person name="Glodek A."/>
            <person name="Gorokhov M."/>
            <person name="Graham K."/>
            <person name="Gropman B."/>
            <person name="Harris M."/>
            <person name="Heil J."/>
            <person name="Henderson S."/>
            <person name="Hoover J."/>
            <person name="Jennings D."/>
            <person name="Jordan C."/>
            <person name="Jordan J."/>
            <person name="Kasha J."/>
            <person name="Kagan L."/>
            <person name="Kraft C."/>
            <person name="Levitsky A."/>
            <person name="Lewis M."/>
            <person name="Liu X."/>
            <person name="Lopez J."/>
            <person name="Ma D."/>
            <person name="Majoros W."/>
            <person name="McDaniel J."/>
            <person name="Murphy S."/>
            <person name="Newman M."/>
            <person name="Nguyen T."/>
            <person name="Nguyen N."/>
            <person name="Nodell M."/>
            <person name="Pan S."/>
            <person name="Peck J."/>
            <person name="Peterson M."/>
            <person name="Rowe W."/>
            <person name="Sanders R."/>
            <person name="Scott J."/>
            <person name="Simpson M."/>
            <person name="Smith T."/>
            <person name="Sprague A."/>
            <person name="Stockwell T."/>
            <person name="Turner R."/>
            <person name="Venter E."/>
            <person name="Wang M."/>
            <person name="Wen M."/>
            <person name="Wu D."/>
            <person name="Wu M."/>
            <person name="Xia A."/>
            <person name="Zandieh A."/>
            <person name="Zhu X."/>
        </authorList>
    </citation>
    <scope>NUCLEOTIDE SEQUENCE</scope>
</reference>
<feature type="region of interest" description="Disordered" evidence="1">
    <location>
        <begin position="66"/>
        <end position="96"/>
    </location>
</feature>
<name>Q96LW6_HUMAN</name>
<dbReference type="AlphaFoldDB" id="Q96LW6"/>
<accession>Q96LW6</accession>
<reference evidence="2" key="2">
    <citation type="journal article" date="2004" name="Nat. Genet.">
        <title>Complete sequencing and characterization of 21,243 full-length human cDNAs.</title>
        <authorList>
            <person name="Ota T."/>
            <person name="Suzuki Y."/>
            <person name="Nishikawa T."/>
            <person name="Otsuki T."/>
            <person name="Sugiyama T."/>
            <person name="Irie R."/>
            <person name="Wakamatsu A."/>
            <person name="Hayashi K."/>
            <person name="Sato H."/>
            <person name="Nagai K."/>
            <person name="Kimura K."/>
            <person name="Makita H."/>
            <person name="Sekine M."/>
            <person name="Obayashi M."/>
            <person name="Nishi T."/>
            <person name="Shibahara T."/>
            <person name="Tanaka T."/>
            <person name="Ishii S."/>
            <person name="Yamamoto J."/>
            <person name="Saito K."/>
            <person name="Kawai Y."/>
            <person name="Isono Y."/>
            <person name="Nakamura Y."/>
            <person name="Nagahari K."/>
            <person name="Murakami K."/>
            <person name="Yasuda T."/>
            <person name="Iwayanagi T."/>
            <person name="Wagatsuma M."/>
            <person name="Shiratori A."/>
            <person name="Sudo H."/>
            <person name="Hosoiri T."/>
            <person name="Kaku Y."/>
            <person name="Kodaira H."/>
            <person name="Kondo H."/>
            <person name="Sugawara M."/>
            <person name="Takahashi M."/>
            <person name="Kanda K."/>
            <person name="Yokoi T."/>
            <person name="Furuya T."/>
            <person name="Kikkawa E."/>
            <person name="Omura Y."/>
            <person name="Abe K."/>
            <person name="Kamihara K."/>
            <person name="Katsuta N."/>
            <person name="Sato K."/>
            <person name="Tanikawa M."/>
            <person name="Yamazaki M."/>
            <person name="Ninomiya K."/>
            <person name="Ishibashi T."/>
            <person name="Yamashita H."/>
            <person name="Murakawa K."/>
            <person name="Fujimori K."/>
            <person name="Tanai H."/>
            <person name="Kimata M."/>
            <person name="Watanabe M."/>
            <person name="Hiraoka S."/>
            <person name="Chiba Y."/>
            <person name="Ishida S."/>
            <person name="Ono Y."/>
            <person name="Takiguchi S."/>
            <person name="Watanabe S."/>
            <person name="Yosida M."/>
            <person name="Hotuta T."/>
            <person name="Kusano J."/>
            <person name="Kanehori K."/>
            <person name="Takahashi-Fujii A."/>
            <person name="Hara H."/>
            <person name="Tanase T."/>
            <person name="Nomura Y."/>
            <person name="Togiya S."/>
            <person name="Komai F."/>
            <person name="Hara R."/>
            <person name="Takeuchi K."/>
            <person name="Arita M."/>
            <person name="Imose N."/>
            <person name="Musashino K."/>
            <person name="Yuuki H."/>
            <person name="Oshima A."/>
            <person name="Sasaki N."/>
            <person name="Aotsuka S."/>
            <person name="Yoshikawa Y."/>
            <person name="Matsunawa H."/>
            <person name="Ichihara T."/>
            <person name="Shiohata N."/>
            <person name="Sano S."/>
            <person name="Moriya S."/>
            <person name="Momiyama H."/>
            <person name="Satoh N."/>
            <person name="Takami S."/>
            <person name="Terashima Y."/>
            <person name="Suzuki O."/>
            <person name="Nakagawa S."/>
            <person name="Senoh A."/>
            <person name="Mizoguchi H."/>
            <person name="Goto Y."/>
            <person name="Shimizu F."/>
            <person name="Wakebe H."/>
            <person name="Hishigaki H."/>
            <person name="Watanabe T."/>
            <person name="Sugiyama A."/>
            <person name="Takemoto M."/>
            <person name="Kawakami B."/>
            <person name="Yamazaki M."/>
            <person name="Watanabe K."/>
            <person name="Kumagai A."/>
            <person name="Itakura S."/>
            <person name="Fukuzumi Y."/>
            <person name="Fujimori Y."/>
            <person name="Komiyama M."/>
            <person name="Tashiro H."/>
            <person name="Tanigami A."/>
            <person name="Fujiwara T."/>
            <person name="Ono T."/>
            <person name="Yamada K."/>
            <person name="Fujii Y."/>
            <person name="Ozaki K."/>
            <person name="Hirao M."/>
            <person name="Ohmori Y."/>
            <person name="Kawabata A."/>
            <person name="Hikiji T."/>
            <person name="Kobatake N."/>
            <person name="Inagaki H."/>
            <person name="Ikema Y."/>
            <person name="Okamoto S."/>
            <person name="Okitani R."/>
            <person name="Kawakami T."/>
            <person name="Noguchi S."/>
            <person name="Itoh T."/>
            <person name="Shigeta K."/>
            <person name="Senba T."/>
            <person name="Matsumura K."/>
            <person name="Nakajima Y."/>
            <person name="Mizuno T."/>
            <person name="Morinaga M."/>
            <person name="Sasaki M."/>
            <person name="Togashi T."/>
            <person name="Oyama M."/>
            <person name="Hata H."/>
            <person name="Watanabe M."/>
            <person name="Komatsu T."/>
            <person name="Mizushima-Sugano J."/>
            <person name="Satoh T."/>
            <person name="Shirai Y."/>
            <person name="Takahashi Y."/>
            <person name="Nakagawa K."/>
            <person name="Okumura K."/>
            <person name="Nagase T."/>
            <person name="Nomura N."/>
            <person name="Kikuchi H."/>
            <person name="Masuho Y."/>
            <person name="Yamashita R."/>
            <person name="Nakai K."/>
            <person name="Yada T."/>
            <person name="Nakamura Y."/>
            <person name="Ohara O."/>
            <person name="Isogai T."/>
            <person name="Sugano S."/>
        </authorList>
    </citation>
    <scope>NUCLEOTIDE SEQUENCE</scope>
    <source>
        <tissue evidence="2">Uterus</tissue>
    </source>
</reference>
<dbReference type="EMBL" id="AK057719">
    <property type="protein sequence ID" value="BAB71551.1"/>
    <property type="molecule type" value="mRNA"/>
</dbReference>
<protein>
    <submittedName>
        <fullName evidence="3">HCG2021706</fullName>
    </submittedName>
    <submittedName>
        <fullName evidence="2">cDNA FLJ33157 fis, clone UTERU2000393</fullName>
    </submittedName>
</protein>
<proteinExistence type="evidence at transcript level"/>
<reference evidence="3" key="3">
    <citation type="submission" date="2005-07" db="EMBL/GenBank/DDBJ databases">
        <authorList>
            <person name="Mural R.J."/>
            <person name="Istrail S."/>
            <person name="Sutton G."/>
            <person name="Florea L."/>
            <person name="Halpern A.L."/>
            <person name="Mobarry C.M."/>
            <person name="Lippert R."/>
            <person name="Walenz B."/>
            <person name="Shatkay H."/>
            <person name="Dew I."/>
            <person name="Miller J.R."/>
            <person name="Flanigan M.J."/>
            <person name="Edwards N.J."/>
            <person name="Bolanos R."/>
            <person name="Fasulo D."/>
            <person name="Halldorsson B.V."/>
            <person name="Hannenhalli S."/>
            <person name="Turner R."/>
            <person name="Yooseph S."/>
            <person name="Lu F."/>
            <person name="Nusskern D.R."/>
            <person name="Shue B.C."/>
            <person name="Zheng X.H."/>
            <person name="Zhong F."/>
            <person name="Delcher A.L."/>
            <person name="Huson D.H."/>
            <person name="Kravitz S.A."/>
            <person name="Mouchard L."/>
            <person name="Reinert K."/>
            <person name="Remington K.A."/>
            <person name="Clark A.G."/>
            <person name="Waterman M.S."/>
            <person name="Eichler E.E."/>
            <person name="Adams M.D."/>
            <person name="Hunkapiller M.W."/>
            <person name="Myers E.W."/>
            <person name="Venter J.C."/>
        </authorList>
    </citation>
    <scope>NUCLEOTIDE SEQUENCE</scope>
</reference>
<evidence type="ECO:0000313" key="2">
    <source>
        <dbReference type="EMBL" id="BAB71551.1"/>
    </source>
</evidence>
<gene>
    <name evidence="3" type="ORF">hCG_2021706</name>
</gene>
<feature type="compositionally biased region" description="Polar residues" evidence="1">
    <location>
        <begin position="84"/>
        <end position="95"/>
    </location>
</feature>
<sequence length="195" mass="21140">MGLSALPSWSWAGSGGSILAWMGWQRGRCPHPSPLPLPPVSGLFCLVWAWAWGELMERLEGASCRERPQGRQGQHPPSKGLCLTQETPSSQQGQPITVGMEWSREWGQRPRLPPHRAVPGKGSPSAKCSSGPCSRLLWLWEALLLPLLGRFLWGPPCHVLCAQAVSQGCPLCPTVTSATRTNPRDLEGAHQTGQG</sequence>
<organism evidence="2">
    <name type="scientific">Homo sapiens</name>
    <name type="common">Human</name>
    <dbReference type="NCBI Taxonomy" id="9606"/>
    <lineage>
        <taxon>Eukaryota</taxon>
        <taxon>Metazoa</taxon>
        <taxon>Chordata</taxon>
        <taxon>Craniata</taxon>
        <taxon>Vertebrata</taxon>
        <taxon>Euteleostomi</taxon>
        <taxon>Mammalia</taxon>
        <taxon>Eutheria</taxon>
        <taxon>Euarchontoglires</taxon>
        <taxon>Primates</taxon>
        <taxon>Haplorrhini</taxon>
        <taxon>Catarrhini</taxon>
        <taxon>Hominidae</taxon>
        <taxon>Homo</taxon>
    </lineage>
</organism>